<evidence type="ECO:0000256" key="1">
    <source>
        <dbReference type="SAM" id="Coils"/>
    </source>
</evidence>
<protein>
    <recommendedName>
        <fullName evidence="5">TMF family protein</fullName>
    </recommendedName>
</protein>
<reference evidence="3 4" key="1">
    <citation type="submission" date="2019-02" db="EMBL/GenBank/DDBJ databases">
        <title>Arundinibacter roseus gen. nov., sp. nov., a new member of the family Cytophagaceae.</title>
        <authorList>
            <person name="Szuroczki S."/>
            <person name="Khayer B."/>
            <person name="Sproer C."/>
            <person name="Toumi M."/>
            <person name="Szabo A."/>
            <person name="Felfoldi T."/>
            <person name="Schumann P."/>
            <person name="Toth E."/>
        </authorList>
    </citation>
    <scope>NUCLEOTIDE SEQUENCE [LARGE SCALE GENOMIC DNA]</scope>
    <source>
        <strain evidence="3 4">DMA-k-7a</strain>
    </source>
</reference>
<keyword evidence="4" id="KW-1185">Reference proteome</keyword>
<dbReference type="OrthoDB" id="1163828at2"/>
<evidence type="ECO:0000313" key="4">
    <source>
        <dbReference type="Proteomes" id="UP000295706"/>
    </source>
</evidence>
<sequence>MKSNFTFLLLLLAVSFGAVAQNQITTPAGQPLVIGNQGVRLSNLNSSTPTQAANGKVLTVDANGLLFLAPDEGGTPSQWTNNAANIFFNTGNVGLGTNTPLQRLHVNGDINIPSANAIRINNLPFLRAPGTANTIIGNYAGSVLSSGAYNVFIGSYAGESNTTANFNVFLGTYAGQKTTSGTNNFFAGVNSGKLNTTGQSNTFIGSGAGSSNTTGSLNTFIGPNAGASNTTASLNFFCGVSSGYDNTTGVRNLFLGYNSGRNSQTGNDNILLGANSGQGLISGGENIFIGYNSKPSGINAATLSNSIAIGTNSTVTISNAMILGTSATNIGIGNNAPTSRLHVTLGGTTSTGVRFENLPNVSGTVYPLFVDSNGNILKSNTSSARESASPIDNNWRIDADNNLQNLNSGSVVIGDKLERIPKGYKLVVSDGLLTEKVKVAVKNTSEWSDYVFNTNYKLMDLNEVKNYIEENKHLPDVPSAKEMVKQGNDLHRTDALLLRKIEELTLYLLEIKDENKELKNRIIDLEKRGNNP</sequence>
<feature type="chain" id="PRO_5020265181" description="TMF family protein" evidence="2">
    <location>
        <begin position="21"/>
        <end position="532"/>
    </location>
</feature>
<accession>A0A4R4KI64</accession>
<dbReference type="RefSeq" id="WP_132114205.1">
    <property type="nucleotide sequence ID" value="NZ_SMJU01000002.1"/>
</dbReference>
<evidence type="ECO:0008006" key="5">
    <source>
        <dbReference type="Google" id="ProtNLM"/>
    </source>
</evidence>
<gene>
    <name evidence="3" type="ORF">EZE20_02590</name>
</gene>
<evidence type="ECO:0000256" key="2">
    <source>
        <dbReference type="SAM" id="SignalP"/>
    </source>
</evidence>
<feature type="coiled-coil region" evidence="1">
    <location>
        <begin position="501"/>
        <end position="528"/>
    </location>
</feature>
<dbReference type="EMBL" id="SMJU01000002">
    <property type="protein sequence ID" value="TDB67830.1"/>
    <property type="molecule type" value="Genomic_DNA"/>
</dbReference>
<dbReference type="Proteomes" id="UP000295706">
    <property type="component" value="Unassembled WGS sequence"/>
</dbReference>
<keyword evidence="2" id="KW-0732">Signal</keyword>
<dbReference type="AlphaFoldDB" id="A0A4R4KI64"/>
<comment type="caution">
    <text evidence="3">The sequence shown here is derived from an EMBL/GenBank/DDBJ whole genome shotgun (WGS) entry which is preliminary data.</text>
</comment>
<name>A0A4R4KI64_9BACT</name>
<evidence type="ECO:0000313" key="3">
    <source>
        <dbReference type="EMBL" id="TDB67830.1"/>
    </source>
</evidence>
<feature type="signal peptide" evidence="2">
    <location>
        <begin position="1"/>
        <end position="20"/>
    </location>
</feature>
<organism evidence="3 4">
    <name type="scientific">Arundinibacter roseus</name>
    <dbReference type="NCBI Taxonomy" id="2070510"/>
    <lineage>
        <taxon>Bacteria</taxon>
        <taxon>Pseudomonadati</taxon>
        <taxon>Bacteroidota</taxon>
        <taxon>Cytophagia</taxon>
        <taxon>Cytophagales</taxon>
        <taxon>Spirosomataceae</taxon>
        <taxon>Arundinibacter</taxon>
    </lineage>
</organism>
<keyword evidence="1" id="KW-0175">Coiled coil</keyword>
<proteinExistence type="predicted"/>